<dbReference type="InterPro" id="IPR026634">
    <property type="entry name" value="TPST-like"/>
</dbReference>
<dbReference type="InterPro" id="IPR027417">
    <property type="entry name" value="P-loop_NTPase"/>
</dbReference>
<sequence>MASLDVLKAALARADRAAANRAIADLLLANAGIGQSWRSLATLAMHHGEIDLALAAIERFVAASGGSFAARREQAVLLARAGRLEAAARVLAPLGDDPATAFARATLALDSGDFAAAQAQLLDLVSREPLAGAAWLALEAAGGIDTHLGDRLIALVAGGFPAPPMARVAALNASGGVLHRRGDHDAAFAAFAGAAAEHRRIAPHDRAADAASAAAALNGIAAPTAGTRTGRAIFVTGLPRSGTTLVEQILTAHSTVAGGGELNLLRLVAQDAGGADAAAAGRADRAALASLYDHLLTQRFGPTGRVVDKSLNVSRMLGLVDAVLPDSPIVWVRRDPLDCAWSCFRTHFDKGAHWSLDLGDIAHHMALEDALHARWAAALGDKLLTLDYAALVTDPAPQIARLLAHCELAEESGPYAPHANPRAVTTASTVQVRQPIGRFGLGVATPYRRHLDPFVDAYRA</sequence>
<evidence type="ECO:0008006" key="4">
    <source>
        <dbReference type="Google" id="ProtNLM"/>
    </source>
</evidence>
<evidence type="ECO:0000313" key="2">
    <source>
        <dbReference type="EMBL" id="HCB76901.1"/>
    </source>
</evidence>
<reference evidence="2 3" key="1">
    <citation type="journal article" date="2018" name="Nat. Biotechnol.">
        <title>A standardized bacterial taxonomy based on genome phylogeny substantially revises the tree of life.</title>
        <authorList>
            <person name="Parks D.H."/>
            <person name="Chuvochina M."/>
            <person name="Waite D.W."/>
            <person name="Rinke C."/>
            <person name="Skarshewski A."/>
            <person name="Chaumeil P.A."/>
            <person name="Hugenholtz P."/>
        </authorList>
    </citation>
    <scope>NUCLEOTIDE SEQUENCE [LARGE SCALE GENOMIC DNA]</scope>
    <source>
        <strain evidence="2">UBA9015</strain>
    </source>
</reference>
<evidence type="ECO:0000256" key="1">
    <source>
        <dbReference type="ARBA" id="ARBA00022679"/>
    </source>
</evidence>
<name>A0A3D0WDU5_9SPHN</name>
<keyword evidence="1" id="KW-0808">Transferase</keyword>
<dbReference type="AlphaFoldDB" id="A0A3D0WDU5"/>
<dbReference type="Gene3D" id="3.40.50.300">
    <property type="entry name" value="P-loop containing nucleotide triphosphate hydrolases"/>
    <property type="match status" value="1"/>
</dbReference>
<gene>
    <name evidence="2" type="ORF">DEP91_12150</name>
</gene>
<dbReference type="PANTHER" id="PTHR12788">
    <property type="entry name" value="PROTEIN-TYROSINE SULFOTRANSFERASE 2"/>
    <property type="match status" value="1"/>
</dbReference>
<dbReference type="PANTHER" id="PTHR12788:SF10">
    <property type="entry name" value="PROTEIN-TYROSINE SULFOTRANSFERASE"/>
    <property type="match status" value="1"/>
</dbReference>
<proteinExistence type="predicted"/>
<evidence type="ECO:0000313" key="3">
    <source>
        <dbReference type="Proteomes" id="UP000262699"/>
    </source>
</evidence>
<dbReference type="Pfam" id="PF13469">
    <property type="entry name" value="Sulfotransfer_3"/>
    <property type="match status" value="1"/>
</dbReference>
<dbReference type="EMBL" id="DOYJ01000342">
    <property type="protein sequence ID" value="HCB76901.1"/>
    <property type="molecule type" value="Genomic_DNA"/>
</dbReference>
<dbReference type="Gene3D" id="1.25.40.10">
    <property type="entry name" value="Tetratricopeptide repeat domain"/>
    <property type="match status" value="1"/>
</dbReference>
<comment type="caution">
    <text evidence="2">The sequence shown here is derived from an EMBL/GenBank/DDBJ whole genome shotgun (WGS) entry which is preliminary data.</text>
</comment>
<dbReference type="InterPro" id="IPR011990">
    <property type="entry name" value="TPR-like_helical_dom_sf"/>
</dbReference>
<dbReference type="Proteomes" id="UP000262699">
    <property type="component" value="Unassembled WGS sequence"/>
</dbReference>
<accession>A0A3D0WDU5</accession>
<organism evidence="2 3">
    <name type="scientific">Sphingomonas bacterium</name>
    <dbReference type="NCBI Taxonomy" id="1895847"/>
    <lineage>
        <taxon>Bacteria</taxon>
        <taxon>Pseudomonadati</taxon>
        <taxon>Pseudomonadota</taxon>
        <taxon>Alphaproteobacteria</taxon>
        <taxon>Sphingomonadales</taxon>
        <taxon>Sphingomonadaceae</taxon>
        <taxon>Sphingomonas</taxon>
    </lineage>
</organism>
<dbReference type="GO" id="GO:0008476">
    <property type="term" value="F:protein-tyrosine sulfotransferase activity"/>
    <property type="evidence" value="ECO:0007669"/>
    <property type="project" value="InterPro"/>
</dbReference>
<dbReference type="SUPFAM" id="SSF52540">
    <property type="entry name" value="P-loop containing nucleoside triphosphate hydrolases"/>
    <property type="match status" value="1"/>
</dbReference>
<protein>
    <recommendedName>
        <fullName evidence="4">Sulfotransferase family protein</fullName>
    </recommendedName>
</protein>